<evidence type="ECO:0000313" key="5">
    <source>
        <dbReference type="Proteomes" id="UP000604046"/>
    </source>
</evidence>
<gene>
    <name evidence="4" type="ORF">SNAT2548_LOCUS30947</name>
</gene>
<accession>A0A812U0U3</accession>
<protein>
    <submittedName>
        <fullName evidence="4">Uncharacterized protein</fullName>
    </submittedName>
</protein>
<keyword evidence="3" id="KW-1133">Transmembrane helix</keyword>
<feature type="transmembrane region" description="Helical" evidence="3">
    <location>
        <begin position="280"/>
        <end position="305"/>
    </location>
</feature>
<feature type="transmembrane region" description="Helical" evidence="3">
    <location>
        <begin position="243"/>
        <end position="260"/>
    </location>
</feature>
<dbReference type="AlphaFoldDB" id="A0A812U0U3"/>
<evidence type="ECO:0000256" key="1">
    <source>
        <dbReference type="SAM" id="Coils"/>
    </source>
</evidence>
<sequence>MASALTHQREAALARAVSQMRSAAAEVQKACAQLSACEAAWLAAYEAALRTAEDEMEAAAVRKAAADLKSQPGVWHNTLWTFHHEAEDSEGPLDPSCPKAEHRQPDGHGDHHGHDDEFHTAKHQLEHRWIEKTAFSAAERVVERMTERITESMGERVGERLAERGVERLAERGAERLAERGMERLAERGVERLAERGAERLAERGAELALERAGAGAVRHILGRTIGESLRMGEHAAMHALKALRVIVPFVGMLFVIHLAEHDWHRLMQEWKARRALSLLFFFFAVLGDIADILCHVCVIASGILHVDHHALHMIEYYGMGSAIVACLSVVAAEILSARAMRRALKAASVTKLVPVRPAMETA</sequence>
<dbReference type="Proteomes" id="UP000604046">
    <property type="component" value="Unassembled WGS sequence"/>
</dbReference>
<keyword evidence="3" id="KW-0812">Transmembrane</keyword>
<dbReference type="EMBL" id="CAJNDS010002634">
    <property type="protein sequence ID" value="CAE7551139.1"/>
    <property type="molecule type" value="Genomic_DNA"/>
</dbReference>
<evidence type="ECO:0000313" key="4">
    <source>
        <dbReference type="EMBL" id="CAE7551139.1"/>
    </source>
</evidence>
<dbReference type="OrthoDB" id="544417at2759"/>
<reference evidence="4" key="1">
    <citation type="submission" date="2021-02" db="EMBL/GenBank/DDBJ databases">
        <authorList>
            <person name="Dougan E. K."/>
            <person name="Rhodes N."/>
            <person name="Thang M."/>
            <person name="Chan C."/>
        </authorList>
    </citation>
    <scope>NUCLEOTIDE SEQUENCE</scope>
</reference>
<feature type="region of interest" description="Disordered" evidence="2">
    <location>
        <begin position="86"/>
        <end position="116"/>
    </location>
</feature>
<keyword evidence="3" id="KW-0472">Membrane</keyword>
<comment type="caution">
    <text evidence="4">The sequence shown here is derived from an EMBL/GenBank/DDBJ whole genome shotgun (WGS) entry which is preliminary data.</text>
</comment>
<proteinExistence type="predicted"/>
<organism evidence="4 5">
    <name type="scientific">Symbiodinium natans</name>
    <dbReference type="NCBI Taxonomy" id="878477"/>
    <lineage>
        <taxon>Eukaryota</taxon>
        <taxon>Sar</taxon>
        <taxon>Alveolata</taxon>
        <taxon>Dinophyceae</taxon>
        <taxon>Suessiales</taxon>
        <taxon>Symbiodiniaceae</taxon>
        <taxon>Symbiodinium</taxon>
    </lineage>
</organism>
<name>A0A812U0U3_9DINO</name>
<evidence type="ECO:0000256" key="3">
    <source>
        <dbReference type="SAM" id="Phobius"/>
    </source>
</evidence>
<keyword evidence="1" id="KW-0175">Coiled coil</keyword>
<keyword evidence="5" id="KW-1185">Reference proteome</keyword>
<feature type="transmembrane region" description="Helical" evidence="3">
    <location>
        <begin position="317"/>
        <end position="336"/>
    </location>
</feature>
<evidence type="ECO:0000256" key="2">
    <source>
        <dbReference type="SAM" id="MobiDB-lite"/>
    </source>
</evidence>
<feature type="compositionally biased region" description="Basic and acidic residues" evidence="2">
    <location>
        <begin position="99"/>
        <end position="116"/>
    </location>
</feature>
<feature type="coiled-coil region" evidence="1">
    <location>
        <begin position="42"/>
        <end position="69"/>
    </location>
</feature>